<dbReference type="PANTHER" id="PTHR26451:SF847">
    <property type="entry name" value="ODORANT RECEPTOR-RELATED"/>
    <property type="match status" value="1"/>
</dbReference>
<evidence type="ECO:0000256" key="13">
    <source>
        <dbReference type="RuleBase" id="RU000688"/>
    </source>
</evidence>
<name>A0A3Q0SHC3_AMPCI</name>
<dbReference type="AlphaFoldDB" id="A0A3Q0SHC3"/>
<keyword evidence="2 14" id="KW-1003">Cell membrane</keyword>
<feature type="transmembrane region" description="Helical" evidence="14">
    <location>
        <begin position="270"/>
        <end position="290"/>
    </location>
</feature>
<dbReference type="Gene3D" id="1.20.1070.10">
    <property type="entry name" value="Rhodopsin 7-helix transmembrane proteins"/>
    <property type="match status" value="1"/>
</dbReference>
<comment type="subcellular location">
    <subcellularLocation>
        <location evidence="1 14">Cell membrane</location>
        <topology evidence="1 14">Multi-pass membrane protein</topology>
    </subcellularLocation>
</comment>
<dbReference type="Proteomes" id="UP000261340">
    <property type="component" value="Unplaced"/>
</dbReference>
<evidence type="ECO:0000256" key="3">
    <source>
        <dbReference type="ARBA" id="ARBA00022606"/>
    </source>
</evidence>
<feature type="transmembrane region" description="Helical" evidence="14">
    <location>
        <begin position="56"/>
        <end position="76"/>
    </location>
</feature>
<keyword evidence="9" id="KW-1015">Disulfide bond</keyword>
<dbReference type="OMA" id="DLQLCRF"/>
<dbReference type="GO" id="GO:0004930">
    <property type="term" value="F:G protein-coupled receptor activity"/>
    <property type="evidence" value="ECO:0007669"/>
    <property type="project" value="UniProtKB-KW"/>
</dbReference>
<evidence type="ECO:0000256" key="8">
    <source>
        <dbReference type="ARBA" id="ARBA00023136"/>
    </source>
</evidence>
<accession>A0A3Q0SHC3</accession>
<dbReference type="GO" id="GO:0005886">
    <property type="term" value="C:plasma membrane"/>
    <property type="evidence" value="ECO:0007669"/>
    <property type="project" value="UniProtKB-SubCell"/>
</dbReference>
<reference evidence="16" key="2">
    <citation type="submission" date="2025-09" db="UniProtKB">
        <authorList>
            <consortium name="Ensembl"/>
        </authorList>
    </citation>
    <scope>IDENTIFICATION</scope>
</reference>
<feature type="transmembrane region" description="Helical" evidence="14">
    <location>
        <begin position="96"/>
        <end position="118"/>
    </location>
</feature>
<evidence type="ECO:0000256" key="11">
    <source>
        <dbReference type="ARBA" id="ARBA00023180"/>
    </source>
</evidence>
<dbReference type="InterPro" id="IPR017452">
    <property type="entry name" value="GPCR_Rhodpsn_7TM"/>
</dbReference>
<evidence type="ECO:0000313" key="17">
    <source>
        <dbReference type="Proteomes" id="UP000261340"/>
    </source>
</evidence>
<sequence>MNDELNLTFITFGGHVELEKYKFLYFAVMFIAYILILCSNSTIFCLIWIKKSLHEPMYIFIAGLLFNSVMFSTNIYPKLLMDFLSEKQITTHSFCSFQVIIFYSLTGSEFFLLAAMSYDRYVSICKPLQYHTVMRRKNVKILLVLAWLLPACQLMPSAVFSNTSKICNFTLNGIFCNNAISKLYCAIPKSPYLIYGVFILINAVFLPLLFILFTYSKIFIICYRSCREVRKKAAQTCLPHLLVLISFTCLCSYDVIIARLEINLPQTARFIMTLQVILYHPLFNPIVYGLKMKEISQHLRRLFCQGKFILCISTDVERAVISVVIQVKRPDILPV</sequence>
<dbReference type="PRINTS" id="PR00245">
    <property type="entry name" value="OLFACTORYR"/>
</dbReference>
<dbReference type="InterPro" id="IPR000725">
    <property type="entry name" value="Olfact_rcpt"/>
</dbReference>
<dbReference type="PROSITE" id="PS00237">
    <property type="entry name" value="G_PROTEIN_RECEP_F1_1"/>
    <property type="match status" value="1"/>
</dbReference>
<evidence type="ECO:0000256" key="1">
    <source>
        <dbReference type="ARBA" id="ARBA00004651"/>
    </source>
</evidence>
<feature type="transmembrane region" description="Helical" evidence="14">
    <location>
        <begin position="139"/>
        <end position="160"/>
    </location>
</feature>
<proteinExistence type="inferred from homology"/>
<organism evidence="16 17">
    <name type="scientific">Amphilophus citrinellus</name>
    <name type="common">Midas cichlid</name>
    <name type="synonym">Cichlasoma citrinellum</name>
    <dbReference type="NCBI Taxonomy" id="61819"/>
    <lineage>
        <taxon>Eukaryota</taxon>
        <taxon>Metazoa</taxon>
        <taxon>Chordata</taxon>
        <taxon>Craniata</taxon>
        <taxon>Vertebrata</taxon>
        <taxon>Euteleostomi</taxon>
        <taxon>Actinopterygii</taxon>
        <taxon>Neopterygii</taxon>
        <taxon>Teleostei</taxon>
        <taxon>Neoteleostei</taxon>
        <taxon>Acanthomorphata</taxon>
        <taxon>Ovalentaria</taxon>
        <taxon>Cichlomorphae</taxon>
        <taxon>Cichliformes</taxon>
        <taxon>Cichlidae</taxon>
        <taxon>New World cichlids</taxon>
        <taxon>Cichlasomatinae</taxon>
        <taxon>Heroini</taxon>
        <taxon>Amphilophus</taxon>
    </lineage>
</organism>
<dbReference type="STRING" id="61819.ENSACIP00000022407"/>
<feature type="transmembrane region" description="Helical" evidence="14">
    <location>
        <begin position="23"/>
        <end position="49"/>
    </location>
</feature>
<dbReference type="PROSITE" id="PS50262">
    <property type="entry name" value="G_PROTEIN_RECEP_F1_2"/>
    <property type="match status" value="1"/>
</dbReference>
<feature type="domain" description="G-protein coupled receptors family 1 profile" evidence="15">
    <location>
        <begin position="39"/>
        <end position="288"/>
    </location>
</feature>
<keyword evidence="7 13" id="KW-0297">G-protein coupled receptor</keyword>
<dbReference type="FunFam" id="1.20.1070.10:FF:000024">
    <property type="entry name" value="Olfactory receptor"/>
    <property type="match status" value="1"/>
</dbReference>
<evidence type="ECO:0000256" key="7">
    <source>
        <dbReference type="ARBA" id="ARBA00023040"/>
    </source>
</evidence>
<keyword evidence="5 14" id="KW-0552">Olfaction</keyword>
<evidence type="ECO:0000256" key="6">
    <source>
        <dbReference type="ARBA" id="ARBA00022989"/>
    </source>
</evidence>
<evidence type="ECO:0000313" key="16">
    <source>
        <dbReference type="Ensembl" id="ENSACIP00000022407.1"/>
    </source>
</evidence>
<protein>
    <recommendedName>
        <fullName evidence="14">Olfactory receptor</fullName>
    </recommendedName>
</protein>
<evidence type="ECO:0000256" key="5">
    <source>
        <dbReference type="ARBA" id="ARBA00022725"/>
    </source>
</evidence>
<dbReference type="InterPro" id="IPR000276">
    <property type="entry name" value="GPCR_Rhodpsn"/>
</dbReference>
<keyword evidence="8 14" id="KW-0472">Membrane</keyword>
<dbReference type="Ensembl" id="ENSACIT00000023004.1">
    <property type="protein sequence ID" value="ENSACIP00000022407.1"/>
    <property type="gene ID" value="ENSACIG00000017415.1"/>
</dbReference>
<keyword evidence="17" id="KW-1185">Reference proteome</keyword>
<dbReference type="PRINTS" id="PR00237">
    <property type="entry name" value="GPCRRHODOPSN"/>
</dbReference>
<comment type="similarity">
    <text evidence="13">Belongs to the G-protein coupled receptor 1 family.</text>
</comment>
<dbReference type="GeneTree" id="ENSGT01030000234640"/>
<reference evidence="16" key="1">
    <citation type="submission" date="2025-08" db="UniProtKB">
        <authorList>
            <consortium name="Ensembl"/>
        </authorList>
    </citation>
    <scope>IDENTIFICATION</scope>
</reference>
<evidence type="ECO:0000259" key="15">
    <source>
        <dbReference type="PROSITE" id="PS50262"/>
    </source>
</evidence>
<evidence type="ECO:0000256" key="12">
    <source>
        <dbReference type="ARBA" id="ARBA00023224"/>
    </source>
</evidence>
<evidence type="ECO:0000256" key="14">
    <source>
        <dbReference type="RuleBase" id="RU363047"/>
    </source>
</evidence>
<dbReference type="SUPFAM" id="SSF81321">
    <property type="entry name" value="Family A G protein-coupled receptor-like"/>
    <property type="match status" value="1"/>
</dbReference>
<keyword evidence="6 14" id="KW-1133">Transmembrane helix</keyword>
<keyword evidence="12 13" id="KW-0807">Transducer</keyword>
<evidence type="ECO:0000256" key="2">
    <source>
        <dbReference type="ARBA" id="ARBA00022475"/>
    </source>
</evidence>
<dbReference type="PANTHER" id="PTHR26451">
    <property type="entry name" value="G_PROTEIN_RECEP_F1_2 DOMAIN-CONTAINING PROTEIN"/>
    <property type="match status" value="1"/>
</dbReference>
<evidence type="ECO:0000256" key="9">
    <source>
        <dbReference type="ARBA" id="ARBA00023157"/>
    </source>
</evidence>
<feature type="transmembrane region" description="Helical" evidence="14">
    <location>
        <begin position="192"/>
        <end position="216"/>
    </location>
</feature>
<evidence type="ECO:0000256" key="4">
    <source>
        <dbReference type="ARBA" id="ARBA00022692"/>
    </source>
</evidence>
<keyword evidence="3 14" id="KW-0716">Sensory transduction</keyword>
<dbReference type="GO" id="GO:0004984">
    <property type="term" value="F:olfactory receptor activity"/>
    <property type="evidence" value="ECO:0007669"/>
    <property type="project" value="InterPro"/>
</dbReference>
<dbReference type="Pfam" id="PF13853">
    <property type="entry name" value="7tm_4"/>
    <property type="match status" value="1"/>
</dbReference>
<dbReference type="GO" id="GO:0005549">
    <property type="term" value="F:odorant binding"/>
    <property type="evidence" value="ECO:0007669"/>
    <property type="project" value="TreeGrafter"/>
</dbReference>
<keyword evidence="11" id="KW-0325">Glycoprotein</keyword>
<feature type="transmembrane region" description="Helical" evidence="14">
    <location>
        <begin position="237"/>
        <end position="258"/>
    </location>
</feature>
<keyword evidence="10 13" id="KW-0675">Receptor</keyword>
<dbReference type="InterPro" id="IPR052921">
    <property type="entry name" value="GPCR1_Superfamily_Member"/>
</dbReference>
<keyword evidence="4 13" id="KW-0812">Transmembrane</keyword>
<evidence type="ECO:0000256" key="10">
    <source>
        <dbReference type="ARBA" id="ARBA00023170"/>
    </source>
</evidence>